<dbReference type="EMBL" id="PIPP01000002">
    <property type="protein sequence ID" value="RUO37767.1"/>
    <property type="molecule type" value="Genomic_DNA"/>
</dbReference>
<proteinExistence type="predicted"/>
<dbReference type="AlphaFoldDB" id="A0A432WVJ4"/>
<name>A0A432WVJ4_9GAMM</name>
<sequence>MQYQQSVELKPLKINELEFIELAICPAHQRILERNIDIFMSHHSFLALKKQLSRTKVIKYGEKYFAFEHFFWLRVLSTRYQHLEFKALVIEEGTRERTNQRIVLQQINAGLFNVNARLLPEFIKVSRGQGLMGSHYKMKEWAEILDVSVSSLYHKHPPFITPQPGR</sequence>
<accession>A0A432WVJ4</accession>
<dbReference type="OrthoDB" id="9822757at2"/>
<evidence type="ECO:0000313" key="2">
    <source>
        <dbReference type="Proteomes" id="UP000286934"/>
    </source>
</evidence>
<comment type="caution">
    <text evidence="1">The sequence shown here is derived from an EMBL/GenBank/DDBJ whole genome shotgun (WGS) entry which is preliminary data.</text>
</comment>
<gene>
    <name evidence="1" type="ORF">CWE13_07425</name>
</gene>
<organism evidence="1 2">
    <name type="scientific">Aliidiomarina shirensis</name>
    <dbReference type="NCBI Taxonomy" id="1048642"/>
    <lineage>
        <taxon>Bacteria</taxon>
        <taxon>Pseudomonadati</taxon>
        <taxon>Pseudomonadota</taxon>
        <taxon>Gammaproteobacteria</taxon>
        <taxon>Alteromonadales</taxon>
        <taxon>Idiomarinaceae</taxon>
        <taxon>Aliidiomarina</taxon>
    </lineage>
</organism>
<protein>
    <submittedName>
        <fullName evidence="1">Uncharacterized protein</fullName>
    </submittedName>
</protein>
<dbReference type="RefSeq" id="WP_126807273.1">
    <property type="nucleotide sequence ID" value="NZ_PIPP01000002.1"/>
</dbReference>
<dbReference type="Proteomes" id="UP000286934">
    <property type="component" value="Unassembled WGS sequence"/>
</dbReference>
<reference evidence="2" key="1">
    <citation type="journal article" date="2018" name="Front. Microbiol.">
        <title>Genome-Based Analysis Reveals the Taxonomy and Diversity of the Family Idiomarinaceae.</title>
        <authorList>
            <person name="Liu Y."/>
            <person name="Lai Q."/>
            <person name="Shao Z."/>
        </authorList>
    </citation>
    <scope>NUCLEOTIDE SEQUENCE [LARGE SCALE GENOMIC DNA]</scope>
    <source>
        <strain evidence="2">AIS</strain>
    </source>
</reference>
<keyword evidence="2" id="KW-1185">Reference proteome</keyword>
<evidence type="ECO:0000313" key="1">
    <source>
        <dbReference type="EMBL" id="RUO37767.1"/>
    </source>
</evidence>